<dbReference type="PROSITE" id="PS50007">
    <property type="entry name" value="PIPLC_X_DOMAIN"/>
    <property type="match status" value="1"/>
</dbReference>
<accession>A0A6L5R2P4</accession>
<evidence type="ECO:0000256" key="6">
    <source>
        <dbReference type="SAM" id="SignalP"/>
    </source>
</evidence>
<feature type="domain" description="Phosphatidylinositol-specific phospholipase C X" evidence="7">
    <location>
        <begin position="56"/>
        <end position="189"/>
    </location>
</feature>
<name>A0A6L5R2P4_9MICO</name>
<sequence length="509" mass="54176">MTGNSRRRTSVLAAAAIVVAVAAITPAPAYAYETSAYSHDAHPKALSEDWMADLPDDLRLSQLSIPGTHDSGASRFGGDITFTQSMGFSDQLAAGIRALDIRVGENGVCPLDIFHGIDCQFTPYGEVIADLVEFLDEHPSETIVTRVKKEHGNPSFADVKALLEGHYYDGTDTDPELGDLRGKIVVYVEDFDPIGPFSWSDANLDIEDHYELATERDLGVKWTDYVAPHLIEADRVADDPAGRIFITFTSAADGGFPYFYASGHSSPATGADQLLTGWTRGHIDSCKHDSKCLREYPSVNCFLGTCSVEFVGLNQLTMDFVRTTIRERSGIVYSDFPGPGLIEAVISLNTPGRSLPAEGSPHDVVHVLRSALERDELTPRQARLAERVIADLWGAGHGSGGWQDLAAKSAVLPALTRLADGVDALVALDADGVETTALQGWLADAAADLAVPAVADAGSMLTGASAARRIDAAEALLAEGDAARASGRPEAAVDAYLAAVRAVGPTTRR</sequence>
<evidence type="ECO:0000256" key="2">
    <source>
        <dbReference type="ARBA" id="ARBA00012581"/>
    </source>
</evidence>
<proteinExistence type="predicted"/>
<dbReference type="RefSeq" id="WP_154346504.1">
    <property type="nucleotide sequence ID" value="NZ_WKJD01000016.1"/>
</dbReference>
<dbReference type="GO" id="GO:0008081">
    <property type="term" value="F:phosphoric diester hydrolase activity"/>
    <property type="evidence" value="ECO:0007669"/>
    <property type="project" value="InterPro"/>
</dbReference>
<dbReference type="Gene3D" id="3.20.20.190">
    <property type="entry name" value="Phosphatidylinositol (PI) phosphodiesterase"/>
    <property type="match status" value="1"/>
</dbReference>
<keyword evidence="9" id="KW-1185">Reference proteome</keyword>
<dbReference type="GO" id="GO:0006629">
    <property type="term" value="P:lipid metabolic process"/>
    <property type="evidence" value="ECO:0007669"/>
    <property type="project" value="InterPro"/>
</dbReference>
<dbReference type="InterPro" id="IPR000909">
    <property type="entry name" value="PLipase_C_PInositol-sp_X_dom"/>
</dbReference>
<comment type="catalytic activity">
    <reaction evidence="1">
        <text>a 1,2-diacyl-sn-glycero-3-phospho-(1D-myo-inositol) = 1D-myo-inositol 1,2-cyclic phosphate + a 1,2-diacyl-sn-glycerol</text>
        <dbReference type="Rhea" id="RHEA:17093"/>
        <dbReference type="ChEBI" id="CHEBI:17815"/>
        <dbReference type="ChEBI" id="CHEBI:57880"/>
        <dbReference type="ChEBI" id="CHEBI:58484"/>
        <dbReference type="EC" id="4.6.1.13"/>
    </reaction>
</comment>
<dbReference type="AlphaFoldDB" id="A0A6L5R2P4"/>
<dbReference type="InterPro" id="IPR051057">
    <property type="entry name" value="PI-PLC_domain"/>
</dbReference>
<dbReference type="EMBL" id="WKJD01000016">
    <property type="protein sequence ID" value="MRX44240.1"/>
    <property type="molecule type" value="Genomic_DNA"/>
</dbReference>
<evidence type="ECO:0000256" key="5">
    <source>
        <dbReference type="ARBA" id="ARBA00030782"/>
    </source>
</evidence>
<organism evidence="8 9">
    <name type="scientific">Agromyces kandeliae</name>
    <dbReference type="NCBI Taxonomy" id="2666141"/>
    <lineage>
        <taxon>Bacteria</taxon>
        <taxon>Bacillati</taxon>
        <taxon>Actinomycetota</taxon>
        <taxon>Actinomycetes</taxon>
        <taxon>Micrococcales</taxon>
        <taxon>Microbacteriaceae</taxon>
        <taxon>Agromyces</taxon>
    </lineage>
</organism>
<feature type="signal peptide" evidence="6">
    <location>
        <begin position="1"/>
        <end position="31"/>
    </location>
</feature>
<evidence type="ECO:0000259" key="7">
    <source>
        <dbReference type="SMART" id="SM00148"/>
    </source>
</evidence>
<dbReference type="Proteomes" id="UP000476511">
    <property type="component" value="Unassembled WGS sequence"/>
</dbReference>
<dbReference type="PANTHER" id="PTHR13593:SF113">
    <property type="entry name" value="SI:DKEY-266F7.9"/>
    <property type="match status" value="1"/>
</dbReference>
<reference evidence="8 9" key="1">
    <citation type="submission" date="2019-11" db="EMBL/GenBank/DDBJ databases">
        <title>Agromyces kandeliae sp. nov., isolated from mangrove soil.</title>
        <authorList>
            <person name="Wang R."/>
        </authorList>
    </citation>
    <scope>NUCLEOTIDE SEQUENCE [LARGE SCALE GENOMIC DNA]</scope>
    <source>
        <strain evidence="8 9">Q22</strain>
    </source>
</reference>
<gene>
    <name evidence="8" type="ORF">GJR97_10935</name>
</gene>
<evidence type="ECO:0000313" key="8">
    <source>
        <dbReference type="EMBL" id="MRX44240.1"/>
    </source>
</evidence>
<protein>
    <recommendedName>
        <fullName evidence="3">1-phosphatidylinositol phosphodiesterase</fullName>
        <ecNumber evidence="2">4.6.1.13</ecNumber>
    </recommendedName>
    <alternativeName>
        <fullName evidence="4">Phosphatidylinositol diacylglycerol-lyase</fullName>
    </alternativeName>
    <alternativeName>
        <fullName evidence="5">Phosphatidylinositol-specific phospholipase C</fullName>
    </alternativeName>
</protein>
<dbReference type="InterPro" id="IPR017946">
    <property type="entry name" value="PLC-like_Pdiesterase_TIM-brl"/>
</dbReference>
<dbReference type="EC" id="4.6.1.13" evidence="2"/>
<evidence type="ECO:0000256" key="4">
    <source>
        <dbReference type="ARBA" id="ARBA00030474"/>
    </source>
</evidence>
<evidence type="ECO:0000256" key="3">
    <source>
        <dbReference type="ARBA" id="ARBA00019758"/>
    </source>
</evidence>
<evidence type="ECO:0000256" key="1">
    <source>
        <dbReference type="ARBA" id="ARBA00001316"/>
    </source>
</evidence>
<dbReference type="SMART" id="SM00148">
    <property type="entry name" value="PLCXc"/>
    <property type="match status" value="1"/>
</dbReference>
<keyword evidence="6" id="KW-0732">Signal</keyword>
<evidence type="ECO:0000313" key="9">
    <source>
        <dbReference type="Proteomes" id="UP000476511"/>
    </source>
</evidence>
<dbReference type="SUPFAM" id="SSF51695">
    <property type="entry name" value="PLC-like phosphodiesterases"/>
    <property type="match status" value="1"/>
</dbReference>
<feature type="chain" id="PRO_5026972055" description="1-phosphatidylinositol phosphodiesterase" evidence="6">
    <location>
        <begin position="32"/>
        <end position="509"/>
    </location>
</feature>
<dbReference type="GO" id="GO:0004436">
    <property type="term" value="F:phosphatidylinositol diacylglycerol-lyase activity"/>
    <property type="evidence" value="ECO:0007669"/>
    <property type="project" value="UniProtKB-EC"/>
</dbReference>
<dbReference type="PANTHER" id="PTHR13593">
    <property type="match status" value="1"/>
</dbReference>
<comment type="caution">
    <text evidence="8">The sequence shown here is derived from an EMBL/GenBank/DDBJ whole genome shotgun (WGS) entry which is preliminary data.</text>
</comment>